<reference evidence="2 3" key="1">
    <citation type="submission" date="2024-03" db="EMBL/GenBank/DDBJ databases">
        <title>The genome assembly and annotation of the cricket Gryllus longicercus Weissman &amp; Gray.</title>
        <authorList>
            <person name="Szrajer S."/>
            <person name="Gray D."/>
            <person name="Ylla G."/>
        </authorList>
    </citation>
    <scope>NUCLEOTIDE SEQUENCE [LARGE SCALE GENOMIC DNA]</scope>
    <source>
        <strain evidence="2">DAG 2021-001</strain>
        <tissue evidence="2">Whole body minus gut</tissue>
    </source>
</reference>
<dbReference type="PANTHER" id="PTHR21096">
    <property type="entry name" value="PROTEIN FAM136A"/>
    <property type="match status" value="1"/>
</dbReference>
<sequence length="147" mass="16893">MVEAQKLRVEEAMTKMLNEIDVSHLRKMQAKMHRCAAVCCDSETKSVEEVHRCVERCSAPLNGAHKFVQEELNHFQDRLQRCVMQCNDKIRDKMTPNPSEDEVAKYTKEFETCATQCVNTHIGLVPGLLKKMRQALSDPKFNQDRVG</sequence>
<comment type="caution">
    <text evidence="2">The sequence shown here is derived from an EMBL/GenBank/DDBJ whole genome shotgun (WGS) entry which is preliminary data.</text>
</comment>
<gene>
    <name evidence="2" type="ORF">R5R35_014439</name>
</gene>
<evidence type="ECO:0000313" key="3">
    <source>
        <dbReference type="Proteomes" id="UP001378592"/>
    </source>
</evidence>
<dbReference type="PANTHER" id="PTHR21096:SF0">
    <property type="entry name" value="PROTEIN FAM136A"/>
    <property type="match status" value="1"/>
</dbReference>
<dbReference type="AlphaFoldDB" id="A0AAN9UZL8"/>
<proteinExistence type="inferred from homology"/>
<evidence type="ECO:0000313" key="2">
    <source>
        <dbReference type="EMBL" id="KAK7788756.1"/>
    </source>
</evidence>
<dbReference type="Proteomes" id="UP001378592">
    <property type="component" value="Unassembled WGS sequence"/>
</dbReference>
<name>A0AAN9UZL8_9ORTH</name>
<evidence type="ECO:0000256" key="1">
    <source>
        <dbReference type="ARBA" id="ARBA00009952"/>
    </source>
</evidence>
<dbReference type="EMBL" id="JAZDUA010000938">
    <property type="protein sequence ID" value="KAK7788756.1"/>
    <property type="molecule type" value="Genomic_DNA"/>
</dbReference>
<accession>A0AAN9UZL8</accession>
<protein>
    <recommendedName>
        <fullName evidence="4">Protein FAM136A</fullName>
    </recommendedName>
</protein>
<keyword evidence="3" id="KW-1185">Reference proteome</keyword>
<dbReference type="Pfam" id="PF05811">
    <property type="entry name" value="DUF842"/>
    <property type="match status" value="1"/>
</dbReference>
<dbReference type="GO" id="GO:0005737">
    <property type="term" value="C:cytoplasm"/>
    <property type="evidence" value="ECO:0007669"/>
    <property type="project" value="TreeGrafter"/>
</dbReference>
<comment type="similarity">
    <text evidence="1">Belongs to the FAM136 family.</text>
</comment>
<evidence type="ECO:0008006" key="4">
    <source>
        <dbReference type="Google" id="ProtNLM"/>
    </source>
</evidence>
<organism evidence="2 3">
    <name type="scientific">Gryllus longicercus</name>
    <dbReference type="NCBI Taxonomy" id="2509291"/>
    <lineage>
        <taxon>Eukaryota</taxon>
        <taxon>Metazoa</taxon>
        <taxon>Ecdysozoa</taxon>
        <taxon>Arthropoda</taxon>
        <taxon>Hexapoda</taxon>
        <taxon>Insecta</taxon>
        <taxon>Pterygota</taxon>
        <taxon>Neoptera</taxon>
        <taxon>Polyneoptera</taxon>
        <taxon>Orthoptera</taxon>
        <taxon>Ensifera</taxon>
        <taxon>Gryllidea</taxon>
        <taxon>Grylloidea</taxon>
        <taxon>Gryllidae</taxon>
        <taxon>Gryllinae</taxon>
        <taxon>Gryllus</taxon>
    </lineage>
</organism>
<dbReference type="InterPro" id="IPR008560">
    <property type="entry name" value="DUF842_euk"/>
</dbReference>